<dbReference type="Proteomes" id="UP001499979">
    <property type="component" value="Unassembled WGS sequence"/>
</dbReference>
<dbReference type="Gene3D" id="3.30.700.10">
    <property type="entry name" value="Glycoprotein, Type 4 Pilin"/>
    <property type="match status" value="1"/>
</dbReference>
<dbReference type="InterPro" id="IPR045584">
    <property type="entry name" value="Pilin-like"/>
</dbReference>
<keyword evidence="4 7" id="KW-1133">Transmembrane helix</keyword>
<reference evidence="8 9" key="1">
    <citation type="journal article" date="2019" name="Int. J. Syst. Evol. Microbiol.">
        <title>The Global Catalogue of Microorganisms (GCM) 10K type strain sequencing project: providing services to taxonomists for standard genome sequencing and annotation.</title>
        <authorList>
            <consortium name="The Broad Institute Genomics Platform"/>
            <consortium name="The Broad Institute Genome Sequencing Center for Infectious Disease"/>
            <person name="Wu L."/>
            <person name="Ma J."/>
        </authorList>
    </citation>
    <scope>NUCLEOTIDE SEQUENCE [LARGE SCALE GENOMIC DNA]</scope>
    <source>
        <strain evidence="8 9">JCM 11813</strain>
    </source>
</reference>
<dbReference type="InterPro" id="IPR000983">
    <property type="entry name" value="Bac_GSPG_pilin"/>
</dbReference>
<keyword evidence="9" id="KW-1185">Reference proteome</keyword>
<feature type="transmembrane region" description="Helical" evidence="7">
    <location>
        <begin position="46"/>
        <end position="71"/>
    </location>
</feature>
<dbReference type="PROSITE" id="PS00409">
    <property type="entry name" value="PROKAR_NTER_METHYL"/>
    <property type="match status" value="1"/>
</dbReference>
<evidence type="ECO:0000256" key="3">
    <source>
        <dbReference type="ARBA" id="ARBA00022692"/>
    </source>
</evidence>
<dbReference type="EMBL" id="BAAAJE010000023">
    <property type="protein sequence ID" value="GAA1156819.1"/>
    <property type="molecule type" value="Genomic_DNA"/>
</dbReference>
<comment type="subcellular location">
    <subcellularLocation>
        <location evidence="1">Membrane</location>
        <topology evidence="1">Single-pass membrane protein</topology>
    </subcellularLocation>
</comment>
<accession>A0ABN1ULF2</accession>
<evidence type="ECO:0000256" key="2">
    <source>
        <dbReference type="ARBA" id="ARBA00022481"/>
    </source>
</evidence>
<dbReference type="InterPro" id="IPR012902">
    <property type="entry name" value="N_methyl_site"/>
</dbReference>
<evidence type="ECO:0000313" key="8">
    <source>
        <dbReference type="EMBL" id="GAA1156819.1"/>
    </source>
</evidence>
<dbReference type="PRINTS" id="PR00813">
    <property type="entry name" value="BCTERIALGSPG"/>
</dbReference>
<evidence type="ECO:0000256" key="7">
    <source>
        <dbReference type="SAM" id="Phobius"/>
    </source>
</evidence>
<sequence length="196" mass="20404">MFPVARASGPPESGVTALPAIRTTPTPQENPMLARMQKSLKEKDQGFTLIELLVVIVIIGILAAIAIPIFLNQQKKGVDAGVKSDLKQLANLQESYYVDKAAYFAAADTVTNGVASGLESAADGANVKPFGDFKRSNDKSAYTVVLGASGVGGYCITGYNPDGTTSDAAGKRFYYDSVNGGLSTSNKQGGACADTL</sequence>
<keyword evidence="2" id="KW-0488">Methylation</keyword>
<comment type="caution">
    <text evidence="8">The sequence shown here is derived from an EMBL/GenBank/DDBJ whole genome shotgun (WGS) entry which is preliminary data.</text>
</comment>
<proteinExistence type="predicted"/>
<dbReference type="Pfam" id="PF07963">
    <property type="entry name" value="N_methyl"/>
    <property type="match status" value="1"/>
</dbReference>
<dbReference type="PANTHER" id="PTHR30093">
    <property type="entry name" value="GENERAL SECRETION PATHWAY PROTEIN G"/>
    <property type="match status" value="1"/>
</dbReference>
<name>A0ABN1ULF2_9ACTN</name>
<evidence type="ECO:0000256" key="1">
    <source>
        <dbReference type="ARBA" id="ARBA00004167"/>
    </source>
</evidence>
<evidence type="ECO:0000313" key="9">
    <source>
        <dbReference type="Proteomes" id="UP001499979"/>
    </source>
</evidence>
<dbReference type="SUPFAM" id="SSF54523">
    <property type="entry name" value="Pili subunits"/>
    <property type="match status" value="1"/>
</dbReference>
<protein>
    <recommendedName>
        <fullName evidence="10">Prepilin-type N-terminal cleavage/methylation domain-containing protein</fullName>
    </recommendedName>
</protein>
<feature type="region of interest" description="Disordered" evidence="6">
    <location>
        <begin position="1"/>
        <end position="24"/>
    </location>
</feature>
<evidence type="ECO:0008006" key="10">
    <source>
        <dbReference type="Google" id="ProtNLM"/>
    </source>
</evidence>
<dbReference type="PANTHER" id="PTHR30093:SF44">
    <property type="entry name" value="TYPE II SECRETION SYSTEM CORE PROTEIN G"/>
    <property type="match status" value="1"/>
</dbReference>
<gene>
    <name evidence="8" type="ORF">GCM10009606_38540</name>
</gene>
<dbReference type="NCBIfam" id="TIGR02532">
    <property type="entry name" value="IV_pilin_GFxxxE"/>
    <property type="match status" value="1"/>
</dbReference>
<evidence type="ECO:0000256" key="4">
    <source>
        <dbReference type="ARBA" id="ARBA00022989"/>
    </source>
</evidence>
<keyword evidence="3 7" id="KW-0812">Transmembrane</keyword>
<keyword evidence="5 7" id="KW-0472">Membrane</keyword>
<evidence type="ECO:0000256" key="6">
    <source>
        <dbReference type="SAM" id="MobiDB-lite"/>
    </source>
</evidence>
<organism evidence="8 9">
    <name type="scientific">Nocardioides aquiterrae</name>
    <dbReference type="NCBI Taxonomy" id="203799"/>
    <lineage>
        <taxon>Bacteria</taxon>
        <taxon>Bacillati</taxon>
        <taxon>Actinomycetota</taxon>
        <taxon>Actinomycetes</taxon>
        <taxon>Propionibacteriales</taxon>
        <taxon>Nocardioidaceae</taxon>
        <taxon>Nocardioides</taxon>
    </lineage>
</organism>
<evidence type="ECO:0000256" key="5">
    <source>
        <dbReference type="ARBA" id="ARBA00023136"/>
    </source>
</evidence>